<sequence length="612" mass="68085">MNASSVALPFHSTHSNAHYVAHPSTNTPAVAPPHTSAMLVDTKPSPPVPSPNGSAMSVDPSPFSSYIRNEPSVLMSDVPSPPRSRSSSITPRPTTAKLPPSSPPVQDGSDTPRKRIRASDENGQMRIIEAPSSTRSQPLDSRAAVSRSSLHSTSTLHAKDSPFYTPPLHFTNSPPVGPSPSGTPTTHHPYRHLQGPQANSLWSYSQVYYPQGPQANPLLSYPQVYTTTRNQQPVAGPSHQPPVRDPTPFSSISRSSTKTLSQTPSFASSTGLNDDQRSNAYGKGKTPERDTEKHDAYGKGKMPERDTEMHDDAVNSAKDRSGEISHHILMNILAGLNEMRAELKAFNIELQNTREVLPQLVAAEDACCDHFRTLLRIENTSRDQLRQLPVALTDDELWDLEGEYDAHGNCWNINNFRVDFMKPWSCCPNASAKRVFIKSFLNAVKMGTYIVSETLLKEPYVEGSFYGYFNHLKPLVKNAQSGGTFDNIVRKRRAQNSRRKTMWKIVSANWRSDGFTGLLRNLDKIYFENWRRPSATRIRTQYRSTTQKTPGNIPRTCNSSTLSADGVAPVGLPITCYSQAWYNALPDWARRDLGAKMVNYQFTIDPRELVRL</sequence>
<name>A0ACD3A2B2_9AGAR</name>
<dbReference type="Proteomes" id="UP000308600">
    <property type="component" value="Unassembled WGS sequence"/>
</dbReference>
<organism evidence="1 2">
    <name type="scientific">Pluteus cervinus</name>
    <dbReference type="NCBI Taxonomy" id="181527"/>
    <lineage>
        <taxon>Eukaryota</taxon>
        <taxon>Fungi</taxon>
        <taxon>Dikarya</taxon>
        <taxon>Basidiomycota</taxon>
        <taxon>Agaricomycotina</taxon>
        <taxon>Agaricomycetes</taxon>
        <taxon>Agaricomycetidae</taxon>
        <taxon>Agaricales</taxon>
        <taxon>Pluteineae</taxon>
        <taxon>Pluteaceae</taxon>
        <taxon>Pluteus</taxon>
    </lineage>
</organism>
<reference evidence="1 2" key="1">
    <citation type="journal article" date="2019" name="Nat. Ecol. Evol.">
        <title>Megaphylogeny resolves global patterns of mushroom evolution.</title>
        <authorList>
            <person name="Varga T."/>
            <person name="Krizsan K."/>
            <person name="Foldi C."/>
            <person name="Dima B."/>
            <person name="Sanchez-Garcia M."/>
            <person name="Sanchez-Ramirez S."/>
            <person name="Szollosi G.J."/>
            <person name="Szarkandi J.G."/>
            <person name="Papp V."/>
            <person name="Albert L."/>
            <person name="Andreopoulos W."/>
            <person name="Angelini C."/>
            <person name="Antonin V."/>
            <person name="Barry K.W."/>
            <person name="Bougher N.L."/>
            <person name="Buchanan P."/>
            <person name="Buyck B."/>
            <person name="Bense V."/>
            <person name="Catcheside P."/>
            <person name="Chovatia M."/>
            <person name="Cooper J."/>
            <person name="Damon W."/>
            <person name="Desjardin D."/>
            <person name="Finy P."/>
            <person name="Geml J."/>
            <person name="Haridas S."/>
            <person name="Hughes K."/>
            <person name="Justo A."/>
            <person name="Karasinski D."/>
            <person name="Kautmanova I."/>
            <person name="Kiss B."/>
            <person name="Kocsube S."/>
            <person name="Kotiranta H."/>
            <person name="LaButti K.M."/>
            <person name="Lechner B.E."/>
            <person name="Liimatainen K."/>
            <person name="Lipzen A."/>
            <person name="Lukacs Z."/>
            <person name="Mihaltcheva S."/>
            <person name="Morgado L.N."/>
            <person name="Niskanen T."/>
            <person name="Noordeloos M.E."/>
            <person name="Ohm R.A."/>
            <person name="Ortiz-Santana B."/>
            <person name="Ovrebo C."/>
            <person name="Racz N."/>
            <person name="Riley R."/>
            <person name="Savchenko A."/>
            <person name="Shiryaev A."/>
            <person name="Soop K."/>
            <person name="Spirin V."/>
            <person name="Szebenyi C."/>
            <person name="Tomsovsky M."/>
            <person name="Tulloss R.E."/>
            <person name="Uehling J."/>
            <person name="Grigoriev I.V."/>
            <person name="Vagvolgyi C."/>
            <person name="Papp T."/>
            <person name="Martin F.M."/>
            <person name="Miettinen O."/>
            <person name="Hibbett D.S."/>
            <person name="Nagy L.G."/>
        </authorList>
    </citation>
    <scope>NUCLEOTIDE SEQUENCE [LARGE SCALE GENOMIC DNA]</scope>
    <source>
        <strain evidence="1 2">NL-1719</strain>
    </source>
</reference>
<keyword evidence="2" id="KW-1185">Reference proteome</keyword>
<dbReference type="EMBL" id="ML208878">
    <property type="protein sequence ID" value="TFK59860.1"/>
    <property type="molecule type" value="Genomic_DNA"/>
</dbReference>
<evidence type="ECO:0000313" key="2">
    <source>
        <dbReference type="Proteomes" id="UP000308600"/>
    </source>
</evidence>
<proteinExistence type="predicted"/>
<accession>A0ACD3A2B2</accession>
<gene>
    <name evidence="1" type="ORF">BDN72DRAFT_905474</name>
</gene>
<evidence type="ECO:0000313" key="1">
    <source>
        <dbReference type="EMBL" id="TFK59860.1"/>
    </source>
</evidence>
<protein>
    <submittedName>
        <fullName evidence="1">Uncharacterized protein</fullName>
    </submittedName>
</protein>